<keyword evidence="4" id="KW-1185">Reference proteome</keyword>
<evidence type="ECO:0000256" key="1">
    <source>
        <dbReference type="SAM" id="MobiDB-lite"/>
    </source>
</evidence>
<dbReference type="EMBL" id="KZ992243">
    <property type="protein sequence ID" value="RKP22333.1"/>
    <property type="molecule type" value="Genomic_DNA"/>
</dbReference>
<keyword evidence="2" id="KW-1133">Transmembrane helix</keyword>
<accession>A0A4P9YR48</accession>
<protein>
    <submittedName>
        <fullName evidence="3">Uncharacterized protein</fullName>
    </submittedName>
</protein>
<feature type="compositionally biased region" description="Acidic residues" evidence="1">
    <location>
        <begin position="20"/>
        <end position="32"/>
    </location>
</feature>
<evidence type="ECO:0000256" key="2">
    <source>
        <dbReference type="SAM" id="Phobius"/>
    </source>
</evidence>
<gene>
    <name evidence="3" type="ORF">SYNPS1DRAFT_32086</name>
</gene>
<organism evidence="3 4">
    <name type="scientific">Syncephalis pseudoplumigaleata</name>
    <dbReference type="NCBI Taxonomy" id="1712513"/>
    <lineage>
        <taxon>Eukaryota</taxon>
        <taxon>Fungi</taxon>
        <taxon>Fungi incertae sedis</taxon>
        <taxon>Zoopagomycota</taxon>
        <taxon>Zoopagomycotina</taxon>
        <taxon>Zoopagomycetes</taxon>
        <taxon>Zoopagales</taxon>
        <taxon>Piptocephalidaceae</taxon>
        <taxon>Syncephalis</taxon>
    </lineage>
</organism>
<keyword evidence="2" id="KW-0472">Membrane</keyword>
<keyword evidence="2" id="KW-0812">Transmembrane</keyword>
<feature type="compositionally biased region" description="Low complexity" evidence="1">
    <location>
        <begin position="156"/>
        <end position="165"/>
    </location>
</feature>
<evidence type="ECO:0000313" key="3">
    <source>
        <dbReference type="EMBL" id="RKP22333.1"/>
    </source>
</evidence>
<dbReference type="Proteomes" id="UP000278143">
    <property type="component" value="Unassembled WGS sequence"/>
</dbReference>
<name>A0A4P9YR48_9FUNG</name>
<feature type="region of interest" description="Disordered" evidence="1">
    <location>
        <begin position="126"/>
        <end position="177"/>
    </location>
</feature>
<feature type="compositionally biased region" description="Gly residues" evidence="1">
    <location>
        <begin position="166"/>
        <end position="177"/>
    </location>
</feature>
<dbReference type="AlphaFoldDB" id="A0A4P9YR48"/>
<proteinExistence type="predicted"/>
<feature type="transmembrane region" description="Helical" evidence="2">
    <location>
        <begin position="99"/>
        <end position="119"/>
    </location>
</feature>
<feature type="region of interest" description="Disordered" evidence="1">
    <location>
        <begin position="1"/>
        <end position="62"/>
    </location>
</feature>
<evidence type="ECO:0000313" key="4">
    <source>
        <dbReference type="Proteomes" id="UP000278143"/>
    </source>
</evidence>
<sequence length="177" mass="18549">MSLDEASDIATMSEQSTDHEENESESELESEREEATSGSETEDSDDAMQDVPEKKRRRVRTTDNAADFAAGLDRVLSMSMNKQEIQASSHCRGCSSMRACVYLLAGSANPLFLVVMMMITPLPGTGDGQESSGGATAGGGAAGTTRAQGADRRAQRQTTARPATTGGAGRGGPDARL</sequence>
<reference evidence="4" key="1">
    <citation type="journal article" date="2018" name="Nat. Microbiol.">
        <title>Leveraging single-cell genomics to expand the fungal tree of life.</title>
        <authorList>
            <person name="Ahrendt S.R."/>
            <person name="Quandt C.A."/>
            <person name="Ciobanu D."/>
            <person name="Clum A."/>
            <person name="Salamov A."/>
            <person name="Andreopoulos B."/>
            <person name="Cheng J.F."/>
            <person name="Woyke T."/>
            <person name="Pelin A."/>
            <person name="Henrissat B."/>
            <person name="Reynolds N.K."/>
            <person name="Benny G.L."/>
            <person name="Smith M.E."/>
            <person name="James T.Y."/>
            <person name="Grigoriev I.V."/>
        </authorList>
    </citation>
    <scope>NUCLEOTIDE SEQUENCE [LARGE SCALE GENOMIC DNA]</scope>
    <source>
        <strain evidence="4">Benny S71-1</strain>
    </source>
</reference>